<dbReference type="PANTHER" id="PTHR43806">
    <property type="entry name" value="PEPTIDASE S8"/>
    <property type="match status" value="1"/>
</dbReference>
<dbReference type="Gene3D" id="3.40.50.200">
    <property type="entry name" value="Peptidase S8/S53 domain"/>
    <property type="match status" value="1"/>
</dbReference>
<dbReference type="OrthoDB" id="9792152at2"/>
<evidence type="ECO:0000256" key="3">
    <source>
        <dbReference type="ARBA" id="ARBA00022801"/>
    </source>
</evidence>
<dbReference type="PROSITE" id="PS51892">
    <property type="entry name" value="SUBTILASE"/>
    <property type="match status" value="1"/>
</dbReference>
<dbReference type="InterPro" id="IPR023828">
    <property type="entry name" value="Peptidase_S8_Ser-AS"/>
</dbReference>
<evidence type="ECO:0000256" key="7">
    <source>
        <dbReference type="RuleBase" id="RU003355"/>
    </source>
</evidence>
<evidence type="ECO:0000256" key="6">
    <source>
        <dbReference type="PROSITE-ProRule" id="PRU01240"/>
    </source>
</evidence>
<dbReference type="RefSeq" id="WP_133999820.1">
    <property type="nucleotide sequence ID" value="NZ_SODV01000002.1"/>
</dbReference>
<dbReference type="Gene3D" id="2.60.120.1290">
    <property type="match status" value="1"/>
</dbReference>
<sequence length="797" mass="84668">MANLDPSLALLLMEKERFEKNPSLGTHPVPDNQEISIGIAFTGDYANIAALGFRGRPTPSHTAFGDADVPTLRALAAHPQVLSIDRHLPGHIVLDKSVPDIEANQVWSRSGNTFSGTTGKGVVVGIIDTGIDFTHPVFRDPVNPQKTRIKYIWDQTMIPGLKAPLPTEQAPDPISWPPLGSAYTINYGVEYNDEDIEATLANPDSNPPTCRHTDDDGHGTHVAGIAAGNGAPPGACSDAFKYIGVAPEATFVIVRKWGLTKGDTAVANPAGTDGNELLDAIAYVLDRAKTGFTNPMPVAVNLSLGRMNSSLMHSYNPTIQTIEDILNLPAATGIGVSFAAGNWGDKDMHAQDSIPAGGTLDIPWNIPASDKRERDFTLWYAAGSQIQISITSPAPTSETVTEANSSSTANGPGSAVSVASSPADGISNGSIKPGTSGMSLSGTWVIHVTNSGGAAVTVDGYCEDGTGKDGFCFHDNRPAQPGPPVLPLPVKTTSLSTMSMFACGKLSISTGAYGITDPANRTLTAFSSRGPTRDRPATAQKPDLCAPGENIHSAGHDKEHCSCCCACCQDWYVAHNGTSQASPHVAGTMALMLQVKPQYTQAQLRTALLDPASVNAPPGGLTPEDVQGWGVGAVDAKKAVQKVSLFSALVVEPATVQAPETEPSLQEELLRTPNGKSLAGLFQRYFPEVMNLINHNRRVATIWHRVKGPVWTRLAMQAYYNPALRLRPEIDGLSLTDAATKFLDILRQYASSALLGDIAPLEPLLAGFSHDMTLREMIDMVGHYKQEPAVWPTQPVH</sequence>
<dbReference type="Pfam" id="PF00082">
    <property type="entry name" value="Peptidase_S8"/>
    <property type="match status" value="1"/>
</dbReference>
<dbReference type="AlphaFoldDB" id="A0A4R8DKF4"/>
<keyword evidence="2 6" id="KW-0645">Protease</keyword>
<feature type="domain" description="Peptidase S8/S53" evidence="9">
    <location>
        <begin position="119"/>
        <end position="630"/>
    </location>
</feature>
<proteinExistence type="inferred from homology"/>
<evidence type="ECO:0000256" key="1">
    <source>
        <dbReference type="ARBA" id="ARBA00011073"/>
    </source>
</evidence>
<dbReference type="PROSITE" id="PS00138">
    <property type="entry name" value="SUBTILASE_SER"/>
    <property type="match status" value="1"/>
</dbReference>
<feature type="active site" description="Charge relay system" evidence="5 6">
    <location>
        <position position="218"/>
    </location>
</feature>
<feature type="active site" description="Charge relay system" evidence="5 6">
    <location>
        <position position="128"/>
    </location>
</feature>
<dbReference type="InterPro" id="IPR050131">
    <property type="entry name" value="Peptidase_S8_subtilisin-like"/>
</dbReference>
<reference evidence="10 11" key="1">
    <citation type="submission" date="2019-03" db="EMBL/GenBank/DDBJ databases">
        <title>Genomic Encyclopedia of Type Strains, Phase IV (KMG-IV): sequencing the most valuable type-strain genomes for metagenomic binning, comparative biology and taxonomic classification.</title>
        <authorList>
            <person name="Goeker M."/>
        </authorList>
    </citation>
    <scope>NUCLEOTIDE SEQUENCE [LARGE SCALE GENOMIC DNA]</scope>
    <source>
        <strain evidence="10 11">DSM 100059</strain>
    </source>
</reference>
<evidence type="ECO:0000259" key="9">
    <source>
        <dbReference type="Pfam" id="PF00082"/>
    </source>
</evidence>
<protein>
    <submittedName>
        <fullName evidence="10">Subtilase family protein</fullName>
    </submittedName>
</protein>
<dbReference type="PRINTS" id="PR00723">
    <property type="entry name" value="SUBTILISIN"/>
</dbReference>
<dbReference type="InterPro" id="IPR022398">
    <property type="entry name" value="Peptidase_S8_His-AS"/>
</dbReference>
<evidence type="ECO:0000313" key="11">
    <source>
        <dbReference type="Proteomes" id="UP000294498"/>
    </source>
</evidence>
<keyword evidence="11" id="KW-1185">Reference proteome</keyword>
<dbReference type="GO" id="GO:0006508">
    <property type="term" value="P:proteolysis"/>
    <property type="evidence" value="ECO:0007669"/>
    <property type="project" value="UniProtKB-KW"/>
</dbReference>
<dbReference type="Proteomes" id="UP000294498">
    <property type="component" value="Unassembled WGS sequence"/>
</dbReference>
<evidence type="ECO:0000256" key="2">
    <source>
        <dbReference type="ARBA" id="ARBA00022670"/>
    </source>
</evidence>
<evidence type="ECO:0000313" key="10">
    <source>
        <dbReference type="EMBL" id="TDW97490.1"/>
    </source>
</evidence>
<dbReference type="InterPro" id="IPR036852">
    <property type="entry name" value="Peptidase_S8/S53_dom_sf"/>
</dbReference>
<feature type="compositionally biased region" description="Low complexity" evidence="8">
    <location>
        <begin position="409"/>
        <end position="423"/>
    </location>
</feature>
<name>A0A4R8DKF4_9BACT</name>
<feature type="active site" description="Charge relay system" evidence="5 6">
    <location>
        <position position="579"/>
    </location>
</feature>
<comment type="caution">
    <text evidence="10">The sequence shown here is derived from an EMBL/GenBank/DDBJ whole genome shotgun (WGS) entry which is preliminary data.</text>
</comment>
<dbReference type="PROSITE" id="PS00137">
    <property type="entry name" value="SUBTILASE_HIS"/>
    <property type="match status" value="1"/>
</dbReference>
<dbReference type="PANTHER" id="PTHR43806:SF11">
    <property type="entry name" value="CEREVISIN-RELATED"/>
    <property type="match status" value="1"/>
</dbReference>
<dbReference type="SUPFAM" id="SSF52743">
    <property type="entry name" value="Subtilisin-like"/>
    <property type="match status" value="1"/>
</dbReference>
<dbReference type="InterPro" id="IPR023827">
    <property type="entry name" value="Peptidase_S8_Asp-AS"/>
</dbReference>
<organism evidence="10 11">
    <name type="scientific">Dinghuibacter silviterrae</name>
    <dbReference type="NCBI Taxonomy" id="1539049"/>
    <lineage>
        <taxon>Bacteria</taxon>
        <taxon>Pseudomonadati</taxon>
        <taxon>Bacteroidota</taxon>
        <taxon>Chitinophagia</taxon>
        <taxon>Chitinophagales</taxon>
        <taxon>Chitinophagaceae</taxon>
        <taxon>Dinghuibacter</taxon>
    </lineage>
</organism>
<keyword evidence="4 6" id="KW-0720">Serine protease</keyword>
<keyword evidence="3 6" id="KW-0378">Hydrolase</keyword>
<feature type="compositionally biased region" description="Polar residues" evidence="8">
    <location>
        <begin position="391"/>
        <end position="408"/>
    </location>
</feature>
<dbReference type="InterPro" id="IPR000209">
    <property type="entry name" value="Peptidase_S8/S53_dom"/>
</dbReference>
<dbReference type="InterPro" id="IPR015500">
    <property type="entry name" value="Peptidase_S8_subtilisin-rel"/>
</dbReference>
<dbReference type="PROSITE" id="PS00136">
    <property type="entry name" value="SUBTILASE_ASP"/>
    <property type="match status" value="1"/>
</dbReference>
<feature type="region of interest" description="Disordered" evidence="8">
    <location>
        <begin position="391"/>
        <end position="430"/>
    </location>
</feature>
<dbReference type="GO" id="GO:0004252">
    <property type="term" value="F:serine-type endopeptidase activity"/>
    <property type="evidence" value="ECO:0007669"/>
    <property type="project" value="UniProtKB-UniRule"/>
</dbReference>
<dbReference type="EMBL" id="SODV01000002">
    <property type="protein sequence ID" value="TDW97490.1"/>
    <property type="molecule type" value="Genomic_DNA"/>
</dbReference>
<comment type="similarity">
    <text evidence="1 6 7">Belongs to the peptidase S8 family.</text>
</comment>
<accession>A0A4R8DKF4</accession>
<evidence type="ECO:0000256" key="4">
    <source>
        <dbReference type="ARBA" id="ARBA00022825"/>
    </source>
</evidence>
<gene>
    <name evidence="10" type="ORF">EDB95_5340</name>
</gene>
<evidence type="ECO:0000256" key="8">
    <source>
        <dbReference type="SAM" id="MobiDB-lite"/>
    </source>
</evidence>
<evidence type="ECO:0000256" key="5">
    <source>
        <dbReference type="PIRSR" id="PIRSR615500-1"/>
    </source>
</evidence>